<dbReference type="EMBL" id="CP003075">
    <property type="protein sequence ID" value="AEQ51705.1"/>
    <property type="molecule type" value="Genomic_DNA"/>
</dbReference>
<reference evidence="3 4" key="1">
    <citation type="journal article" date="2012" name="J. Bacteriol.">
        <title>Complete genome sequence of Pelagibacterium halotolerans B2T.</title>
        <authorList>
            <person name="Huo Y.Y."/>
            <person name="Cheng H."/>
            <person name="Han X.F."/>
            <person name="Jiang X.W."/>
            <person name="Sun C."/>
            <person name="Zhang X.Q."/>
            <person name="Zhu X.F."/>
            <person name="Liu Y.F."/>
            <person name="Li P.F."/>
            <person name="Ni P.X."/>
            <person name="Wu M."/>
        </authorList>
    </citation>
    <scope>NUCLEOTIDE SEQUENCE [LARGE SCALE GENOMIC DNA]</scope>
    <source>
        <strain evidence="4">DSM 22347 / JCM 15775 / CGMCC 1.7692 / B2</strain>
    </source>
</reference>
<keyword evidence="1" id="KW-0812">Transmembrane</keyword>
<feature type="domain" description="Putative Flp pilus-assembly TadG-like N-terminal" evidence="2">
    <location>
        <begin position="56"/>
        <end position="100"/>
    </location>
</feature>
<evidence type="ECO:0000256" key="1">
    <source>
        <dbReference type="SAM" id="Phobius"/>
    </source>
</evidence>
<accession>G4RCQ0</accession>
<dbReference type="STRING" id="1082931.KKY_1690"/>
<dbReference type="Pfam" id="PF13400">
    <property type="entry name" value="Tad"/>
    <property type="match status" value="1"/>
</dbReference>
<dbReference type="HOGENOM" id="CLU_587738_0_0_5"/>
<evidence type="ECO:0000313" key="4">
    <source>
        <dbReference type="Proteomes" id="UP000008850"/>
    </source>
</evidence>
<sequence length="465" mass="52388">MPELRKFTENPFDYCVIYAEPALPVAIVRFIGRQKRRKWADGMGRSLWELVRREDGVVAVIFAVMAIPFIAMAGWAVDYVRIQHVREFLQNQVDSAALSAFVEEDETWQTKWGLVQSVALAEIGRQYQGNWAQNVSLTPDRISDYDLKVTASARVPLSFMSILPGVPDTQLVSVSATVRFSDVKEVREPPDTSLLDPEAGDFNRLWMYCFWPNRPENDPDLPRRTRMVPVADNGGSEFFADFDSPPTTPGLVSIYNSIATSNPLGLDGVEQGPWRISDGANTNDREYEYMWPDCAQGSFLSFRLENVRFARTQQQYWDTGAAPNNGGDKKTGRFNYYTDTFFTPGSSTEQYAGLQGPEPYVPAGQTVNILETVLCDTIEDCRPESQGGVIPEGTNRTPQRATGSCDGNAGKYMYYGWEDRPPGLSGTSNDWQHIAWTDRDYDDIRIIIKCPTFETVGERNARLIY</sequence>
<keyword evidence="4" id="KW-1185">Reference proteome</keyword>
<dbReference type="Proteomes" id="UP000008850">
    <property type="component" value="Chromosome"/>
</dbReference>
<dbReference type="InterPro" id="IPR028087">
    <property type="entry name" value="Tad_N"/>
</dbReference>
<dbReference type="RefSeq" id="WP_014130854.1">
    <property type="nucleotide sequence ID" value="NC_016078.1"/>
</dbReference>
<gene>
    <name evidence="3" type="ordered locus">KKY_1690</name>
</gene>
<feature type="transmembrane region" description="Helical" evidence="1">
    <location>
        <begin position="56"/>
        <end position="77"/>
    </location>
</feature>
<protein>
    <recommendedName>
        <fullName evidence="2">Putative Flp pilus-assembly TadG-like N-terminal domain-containing protein</fullName>
    </recommendedName>
</protein>
<dbReference type="AlphaFoldDB" id="G4RCQ0"/>
<keyword evidence="1" id="KW-1133">Transmembrane helix</keyword>
<evidence type="ECO:0000313" key="3">
    <source>
        <dbReference type="EMBL" id="AEQ51705.1"/>
    </source>
</evidence>
<organism evidence="3 4">
    <name type="scientific">Pelagibacterium halotolerans (strain DSM 22347 / JCM 15775 / CGMCC 1.7692 / B2)</name>
    <dbReference type="NCBI Taxonomy" id="1082931"/>
    <lineage>
        <taxon>Bacteria</taxon>
        <taxon>Pseudomonadati</taxon>
        <taxon>Pseudomonadota</taxon>
        <taxon>Alphaproteobacteria</taxon>
        <taxon>Hyphomicrobiales</taxon>
        <taxon>Devosiaceae</taxon>
        <taxon>Pelagibacterium</taxon>
    </lineage>
</organism>
<keyword evidence="1" id="KW-0472">Membrane</keyword>
<proteinExistence type="predicted"/>
<evidence type="ECO:0000259" key="2">
    <source>
        <dbReference type="Pfam" id="PF13400"/>
    </source>
</evidence>
<dbReference type="KEGG" id="phl:KKY_1690"/>
<name>G4RCQ0_PELHB</name>
<dbReference type="eggNOG" id="COG4961">
    <property type="taxonomic scope" value="Bacteria"/>
</dbReference>